<dbReference type="STRING" id="984262.SGRA_2448"/>
<organism evidence="2 3">
    <name type="scientific">Saprospira grandis (strain Lewin)</name>
    <dbReference type="NCBI Taxonomy" id="984262"/>
    <lineage>
        <taxon>Bacteria</taxon>
        <taxon>Pseudomonadati</taxon>
        <taxon>Bacteroidota</taxon>
        <taxon>Saprospiria</taxon>
        <taxon>Saprospirales</taxon>
        <taxon>Saprospiraceae</taxon>
        <taxon>Saprospira</taxon>
    </lineage>
</organism>
<protein>
    <submittedName>
        <fullName evidence="2">Uncharacterized protein</fullName>
    </submittedName>
</protein>
<dbReference type="HOGENOM" id="CLU_3084590_0_0_10"/>
<keyword evidence="3" id="KW-1185">Reference proteome</keyword>
<evidence type="ECO:0000256" key="1">
    <source>
        <dbReference type="SAM" id="MobiDB-lite"/>
    </source>
</evidence>
<dbReference type="AlphaFoldDB" id="H6L5G0"/>
<dbReference type="EMBL" id="CP002831">
    <property type="protein sequence ID" value="AFC25176.1"/>
    <property type="molecule type" value="Genomic_DNA"/>
</dbReference>
<evidence type="ECO:0000313" key="2">
    <source>
        <dbReference type="EMBL" id="AFC25176.1"/>
    </source>
</evidence>
<accession>H6L5G0</accession>
<dbReference type="KEGG" id="sgn:SGRA_2448"/>
<name>H6L5G0_SAPGL</name>
<sequence>MLRGSLFARPCAGFARSVWPSATRSAALGHGSLRSQAASPPIKDQKGHKIAE</sequence>
<gene>
    <name evidence="2" type="ordered locus">SGRA_2448</name>
</gene>
<evidence type="ECO:0000313" key="3">
    <source>
        <dbReference type="Proteomes" id="UP000007519"/>
    </source>
</evidence>
<feature type="region of interest" description="Disordered" evidence="1">
    <location>
        <begin position="30"/>
        <end position="52"/>
    </location>
</feature>
<proteinExistence type="predicted"/>
<feature type="compositionally biased region" description="Basic and acidic residues" evidence="1">
    <location>
        <begin position="43"/>
        <end position="52"/>
    </location>
</feature>
<reference evidence="2 3" key="1">
    <citation type="journal article" date="2012" name="Stand. Genomic Sci.">
        <title>Complete genome sequencing and analysis of Saprospira grandis str. Lewin, a predatory marine bacterium.</title>
        <authorList>
            <person name="Saw J.H."/>
            <person name="Yuryev A."/>
            <person name="Kanbe M."/>
            <person name="Hou S."/>
            <person name="Young A.G."/>
            <person name="Aizawa S."/>
            <person name="Alam M."/>
        </authorList>
    </citation>
    <scope>NUCLEOTIDE SEQUENCE [LARGE SCALE GENOMIC DNA]</scope>
    <source>
        <strain evidence="2 3">Lewin</strain>
    </source>
</reference>
<dbReference type="Proteomes" id="UP000007519">
    <property type="component" value="Chromosome"/>
</dbReference>